<keyword evidence="1" id="KW-1133">Transmembrane helix</keyword>
<dbReference type="RefSeq" id="WP_149973981.1">
    <property type="nucleotide sequence ID" value="NZ_BHVQ01000009.1"/>
</dbReference>
<keyword evidence="1" id="KW-0472">Membrane</keyword>
<accession>A0A5A5RRD9</accession>
<organism evidence="2 3">
    <name type="scientific">Microcystis aeruginosa NIES-2521</name>
    <dbReference type="NCBI Taxonomy" id="2303983"/>
    <lineage>
        <taxon>Bacteria</taxon>
        <taxon>Bacillati</taxon>
        <taxon>Cyanobacteriota</taxon>
        <taxon>Cyanophyceae</taxon>
        <taxon>Oscillatoriophycideae</taxon>
        <taxon>Chroococcales</taxon>
        <taxon>Microcystaceae</taxon>
        <taxon>Microcystis</taxon>
    </lineage>
</organism>
<sequence>MRIISIYLRDSNTSSDSGIILHYAMVGFYSLFWTFQGLACLKTIAKSRLSLLAKPNTPANYAFFPEQR</sequence>
<gene>
    <name evidence="2" type="ORF">MiTs_01102</name>
</gene>
<dbReference type="Proteomes" id="UP000324689">
    <property type="component" value="Unassembled WGS sequence"/>
</dbReference>
<feature type="transmembrane region" description="Helical" evidence="1">
    <location>
        <begin position="20"/>
        <end position="41"/>
    </location>
</feature>
<dbReference type="AlphaFoldDB" id="A0A5A5RRD9"/>
<reference evidence="2 3" key="1">
    <citation type="submission" date="2018-09" db="EMBL/GenBank/DDBJ databases">
        <title>Evolutionary history of phycoerythrin pigmentation in the water bloom-forming cyanobacterium Microcystis aeruginosa.</title>
        <authorList>
            <person name="Tanabe Y."/>
            <person name="Tanabe Y."/>
            <person name="Yamaguchi H."/>
        </authorList>
    </citation>
    <scope>NUCLEOTIDE SEQUENCE [LARGE SCALE GENOMIC DNA]</scope>
    <source>
        <strain evidence="2 3">NIES-2521</strain>
    </source>
</reference>
<protein>
    <submittedName>
        <fullName evidence="2">Uncharacterized protein</fullName>
    </submittedName>
</protein>
<evidence type="ECO:0000313" key="2">
    <source>
        <dbReference type="EMBL" id="GCA79114.1"/>
    </source>
</evidence>
<evidence type="ECO:0000256" key="1">
    <source>
        <dbReference type="SAM" id="Phobius"/>
    </source>
</evidence>
<evidence type="ECO:0000313" key="3">
    <source>
        <dbReference type="Proteomes" id="UP000324689"/>
    </source>
</evidence>
<name>A0A5A5RRD9_MICAE</name>
<comment type="caution">
    <text evidence="2">The sequence shown here is derived from an EMBL/GenBank/DDBJ whole genome shotgun (WGS) entry which is preliminary data.</text>
</comment>
<proteinExistence type="predicted"/>
<keyword evidence="1" id="KW-0812">Transmembrane</keyword>
<dbReference type="EMBL" id="BHVQ01000009">
    <property type="protein sequence ID" value="GCA79114.1"/>
    <property type="molecule type" value="Genomic_DNA"/>
</dbReference>